<dbReference type="InterPro" id="IPR040244">
    <property type="entry name" value="EDR4-like"/>
</dbReference>
<dbReference type="InterPro" id="IPR055126">
    <property type="entry name" value="EDR4-like_N"/>
</dbReference>
<keyword evidence="5" id="KW-1185">Reference proteome</keyword>
<dbReference type="AlphaFoldDB" id="A0AAV1RJY8"/>
<evidence type="ECO:0000313" key="4">
    <source>
        <dbReference type="EMBL" id="CAK7335683.1"/>
    </source>
</evidence>
<feature type="domain" description="Enhanced disease resistance 4-like N-terminal" evidence="3">
    <location>
        <begin position="7"/>
        <end position="40"/>
    </location>
</feature>
<feature type="region of interest" description="Disordered" evidence="1">
    <location>
        <begin position="218"/>
        <end position="242"/>
    </location>
</feature>
<dbReference type="EMBL" id="CAWUPB010000994">
    <property type="protein sequence ID" value="CAK7335683.1"/>
    <property type="molecule type" value="Genomic_DNA"/>
</dbReference>
<dbReference type="Pfam" id="PF22910">
    <property type="entry name" value="EDR4-like_1st"/>
    <property type="match status" value="1"/>
</dbReference>
<organism evidence="4 5">
    <name type="scientific">Dovyalis caffra</name>
    <dbReference type="NCBI Taxonomy" id="77055"/>
    <lineage>
        <taxon>Eukaryota</taxon>
        <taxon>Viridiplantae</taxon>
        <taxon>Streptophyta</taxon>
        <taxon>Embryophyta</taxon>
        <taxon>Tracheophyta</taxon>
        <taxon>Spermatophyta</taxon>
        <taxon>Magnoliopsida</taxon>
        <taxon>eudicotyledons</taxon>
        <taxon>Gunneridae</taxon>
        <taxon>Pentapetalae</taxon>
        <taxon>rosids</taxon>
        <taxon>fabids</taxon>
        <taxon>Malpighiales</taxon>
        <taxon>Salicaceae</taxon>
        <taxon>Flacourtieae</taxon>
        <taxon>Dovyalis</taxon>
    </lineage>
</organism>
<feature type="domain" description="Probable zinc-ribbon" evidence="2">
    <location>
        <begin position="515"/>
        <end position="558"/>
    </location>
</feature>
<accession>A0AAV1RJY8</accession>
<dbReference type="PANTHER" id="PTHR31105:SF42">
    <property type="entry name" value="OS02G0258300 PROTEIN"/>
    <property type="match status" value="1"/>
</dbReference>
<gene>
    <name evidence="4" type="ORF">DCAF_LOCUS10683</name>
</gene>
<evidence type="ECO:0000259" key="3">
    <source>
        <dbReference type="Pfam" id="PF22910"/>
    </source>
</evidence>
<evidence type="ECO:0000313" key="5">
    <source>
        <dbReference type="Proteomes" id="UP001314170"/>
    </source>
</evidence>
<dbReference type="PANTHER" id="PTHR31105">
    <property type="entry name" value="EXTRA-LARGE G-PROTEIN-LIKE"/>
    <property type="match status" value="1"/>
</dbReference>
<dbReference type="Proteomes" id="UP001314170">
    <property type="component" value="Unassembled WGS sequence"/>
</dbReference>
<feature type="region of interest" description="Disordered" evidence="1">
    <location>
        <begin position="157"/>
        <end position="177"/>
    </location>
</feature>
<feature type="compositionally biased region" description="Polar residues" evidence="1">
    <location>
        <begin position="230"/>
        <end position="242"/>
    </location>
</feature>
<feature type="compositionally biased region" description="Polar residues" evidence="1">
    <location>
        <begin position="161"/>
        <end position="171"/>
    </location>
</feature>
<comment type="caution">
    <text evidence="4">The sequence shown here is derived from an EMBL/GenBank/DDBJ whole genome shotgun (WGS) entry which is preliminary data.</text>
</comment>
<evidence type="ECO:0000256" key="1">
    <source>
        <dbReference type="SAM" id="MobiDB-lite"/>
    </source>
</evidence>
<evidence type="ECO:0000259" key="2">
    <source>
        <dbReference type="Pfam" id="PF11331"/>
    </source>
</evidence>
<sequence>MAEGSTKVRLVRCPKCENLLPELPDYSVYKCGGCGAVLRAKKKVTVNGGILEKSGMERDEEGFGKLESLSDKEGDVVGNASETEREGDRIKNNRRKGRILKERTVNFVNNPLSEAENKEALAANSNTDVMEQDMVCQSGAEKEKPLKHLVDNRIRRDDNGMNMNRSESVSSSREKGTREISAHFKSSAEFLRPAWGSDRESFGGGNLRTSVRRSKFPNFAYPDEGPSNHHLGSTSYGSSQPVKNYYNPDGPDNIAYLEQDRAELLRMLDELQQQLSRSGSMGEKQRERIPMDSKIAPRDPYCGRDTYNSLMLPLTPDKHVANPPCFKHYGRGLAPYMNSHDMDMQNFYIPSRNSPNEMLAYEDLYQQQTPRMRTHQPPGQYLRQPPCDNFAGQYVDVSHEPLVSYARESLHHRPACPCIHCYNNWHIPSQALPTTFGNRKSPNTSTDSNFNHHVNSVTYGLPLYHPQANPPALSSRDPHVIWPSDVESDMDGFPQSHSRKVVIARGNKRLCRLIAGGAPFISCYNCFELLKLPRKLEVKEKNQQKLRCGACSALILLEIENKRLVTSVPAENKKILVRADGASHEVSKEVFLKSDGCLNAGATNCPDDFDNPGHDFQSADLKDVLSEEQKLNSSKHEKRQGLTSSSSSSSEEEENLDGMAVQKDFSYADEPPIKDEVPSTFQSSPSREHSGDVLSSHAENKCEKGNTVGWTEQENVILEKNISRQTSVKDVSMATEVEVPFNEYLHTSVSQDSVEVSKEEDQLRNNKGSEPFLVGLIKKSFRDFSRFNQHVHNEKPDILINGKPISDRMVKRAEKLAGPIQPGDYWLVSAFPRILFVALLVDATLCS</sequence>
<proteinExistence type="predicted"/>
<dbReference type="GO" id="GO:1900150">
    <property type="term" value="P:regulation of defense response to fungus"/>
    <property type="evidence" value="ECO:0007669"/>
    <property type="project" value="InterPro"/>
</dbReference>
<dbReference type="InterPro" id="IPR021480">
    <property type="entry name" value="Zinc_ribbon_12"/>
</dbReference>
<reference evidence="4 5" key="1">
    <citation type="submission" date="2024-01" db="EMBL/GenBank/DDBJ databases">
        <authorList>
            <person name="Waweru B."/>
        </authorList>
    </citation>
    <scope>NUCLEOTIDE SEQUENCE [LARGE SCALE GENOMIC DNA]</scope>
</reference>
<evidence type="ECO:0008006" key="6">
    <source>
        <dbReference type="Google" id="ProtNLM"/>
    </source>
</evidence>
<dbReference type="Pfam" id="PF11331">
    <property type="entry name" value="Zn_ribbon_12"/>
    <property type="match status" value="1"/>
</dbReference>
<protein>
    <recommendedName>
        <fullName evidence="6">Zinc-ribbon domain-containing protein</fullName>
    </recommendedName>
</protein>
<feature type="region of interest" description="Disordered" evidence="1">
    <location>
        <begin position="627"/>
        <end position="657"/>
    </location>
</feature>
<name>A0AAV1RJY8_9ROSI</name>
<feature type="region of interest" description="Disordered" evidence="1">
    <location>
        <begin position="669"/>
        <end position="701"/>
    </location>
</feature>